<feature type="region of interest" description="Disordered" evidence="2">
    <location>
        <begin position="562"/>
        <end position="584"/>
    </location>
</feature>
<feature type="compositionally biased region" description="Basic and acidic residues" evidence="2">
    <location>
        <begin position="247"/>
        <end position="270"/>
    </location>
</feature>
<feature type="compositionally biased region" description="Polar residues" evidence="2">
    <location>
        <begin position="415"/>
        <end position="428"/>
    </location>
</feature>
<feature type="region of interest" description="Disordered" evidence="2">
    <location>
        <begin position="247"/>
        <end position="283"/>
    </location>
</feature>
<evidence type="ECO:0000313" key="4">
    <source>
        <dbReference type="Proteomes" id="UP000678499"/>
    </source>
</evidence>
<feature type="coiled-coil region" evidence="1">
    <location>
        <begin position="33"/>
        <end position="60"/>
    </location>
</feature>
<proteinExistence type="predicted"/>
<evidence type="ECO:0000256" key="1">
    <source>
        <dbReference type="SAM" id="Coils"/>
    </source>
</evidence>
<accession>A0A7R9C0B4</accession>
<feature type="region of interest" description="Disordered" evidence="2">
    <location>
        <begin position="96"/>
        <end position="129"/>
    </location>
</feature>
<dbReference type="EMBL" id="CAJPEX010006170">
    <property type="protein sequence ID" value="CAG0923960.1"/>
    <property type="molecule type" value="Genomic_DNA"/>
</dbReference>
<gene>
    <name evidence="3" type="ORF">NMOB1V02_LOCUS11419</name>
</gene>
<feature type="region of interest" description="Disordered" evidence="2">
    <location>
        <begin position="409"/>
        <end position="440"/>
    </location>
</feature>
<keyword evidence="1" id="KW-0175">Coiled coil</keyword>
<evidence type="ECO:0000256" key="2">
    <source>
        <dbReference type="SAM" id="MobiDB-lite"/>
    </source>
</evidence>
<organism evidence="3">
    <name type="scientific">Notodromas monacha</name>
    <dbReference type="NCBI Taxonomy" id="399045"/>
    <lineage>
        <taxon>Eukaryota</taxon>
        <taxon>Metazoa</taxon>
        <taxon>Ecdysozoa</taxon>
        <taxon>Arthropoda</taxon>
        <taxon>Crustacea</taxon>
        <taxon>Oligostraca</taxon>
        <taxon>Ostracoda</taxon>
        <taxon>Podocopa</taxon>
        <taxon>Podocopida</taxon>
        <taxon>Cypridocopina</taxon>
        <taxon>Cypridoidea</taxon>
        <taxon>Cyprididae</taxon>
        <taxon>Notodromas</taxon>
    </lineage>
</organism>
<feature type="compositionally biased region" description="Acidic residues" evidence="2">
    <location>
        <begin position="575"/>
        <end position="584"/>
    </location>
</feature>
<dbReference type="AlphaFoldDB" id="A0A7R9C0B4"/>
<sequence>RLDYVDGQSMRLEHELVVLRQKVLVALRHATSLQTHNLANQELEAELVKVQQLTKDLQRRRMDLSHQVKTITERTFSSSHLNHLSREQLQQNHAGISDSGREYYPPFSHVRRASSGSFPENITEKPSAFDPWMRHQQQHQNMPGVWRYSVRNRPHSSSHESLMSYHQRQMAQCEKTTVAWARPASAMAAPVARQAFSPFPPPPYQHAPPPPPPSVVSHQRGNENYHSDNDLHLKQFQGIPAKERSLEIKTVRSVKRESQQRQKDRTRRQTPEPVIVSSPGGEISSVCNSISSTNWADSSLDLKQREELTKDEQELLSELENPQIVLETDPVLSQFHRSMSLPRNNNHRKNNTWQHQQPVKMNPGQQQHQQLGHPGSGRTHELNGRAFEEQLSQRRQEMARHLRQYPRLRRKHHTVSSSQPITLENTPHFSKKKNPAAGGKWADDLDMERALRSPHNRLSTPDVVRSTITKKKELRYNEETIDTILSKPRKINIPERYVPENGSSTKTPGMASRTSTTTEENGHDGTLMKAKVEAEKRRREHMLALNQALAKEVIERTKIVAARRMSCPSPQGSSSDDDQEEGSC</sequence>
<dbReference type="EMBL" id="OA888207">
    <property type="protein sequence ID" value="CAD7283808.1"/>
    <property type="molecule type" value="Genomic_DNA"/>
</dbReference>
<feature type="compositionally biased region" description="Pro residues" evidence="2">
    <location>
        <begin position="198"/>
        <end position="214"/>
    </location>
</feature>
<feature type="compositionally biased region" description="Polar residues" evidence="2">
    <location>
        <begin position="501"/>
        <end position="519"/>
    </location>
</feature>
<keyword evidence="4" id="KW-1185">Reference proteome</keyword>
<dbReference type="Proteomes" id="UP000678499">
    <property type="component" value="Unassembled WGS sequence"/>
</dbReference>
<feature type="region of interest" description="Disordered" evidence="2">
    <location>
        <begin position="197"/>
        <end position="228"/>
    </location>
</feature>
<protein>
    <submittedName>
        <fullName evidence="3">Uncharacterized protein</fullName>
    </submittedName>
</protein>
<feature type="region of interest" description="Disordered" evidence="2">
    <location>
        <begin position="495"/>
        <end position="525"/>
    </location>
</feature>
<dbReference type="OrthoDB" id="43122at2759"/>
<feature type="non-terminal residue" evidence="3">
    <location>
        <position position="1"/>
    </location>
</feature>
<reference evidence="3" key="1">
    <citation type="submission" date="2020-11" db="EMBL/GenBank/DDBJ databases">
        <authorList>
            <person name="Tran Van P."/>
        </authorList>
    </citation>
    <scope>NUCLEOTIDE SEQUENCE</scope>
</reference>
<name>A0A7R9C0B4_9CRUS</name>
<evidence type="ECO:0000313" key="3">
    <source>
        <dbReference type="EMBL" id="CAD7283808.1"/>
    </source>
</evidence>